<dbReference type="HOGENOM" id="CLU_984953_0_0_1"/>
<dbReference type="AlphaFoldDB" id="A0A0D3IAJ5"/>
<dbReference type="InterPro" id="IPR002110">
    <property type="entry name" value="Ankyrin_rpt"/>
</dbReference>
<evidence type="ECO:0000313" key="5">
    <source>
        <dbReference type="EnsemblProtists" id="EOD08280"/>
    </source>
</evidence>
<sequence length="283" mass="29317">MSDADLEPFFAAAREGRGDAVLQAVGRQPLLLEARDPHNGGTALHSLARLSAAPAVAKLIAAGADVEARDRNFCSPLHLAARADASVAGADAAGRDGAIIETLRALLKGGARVGARDSFGLTALHHAAQAGHPPACDFLLSLNTTLRQPRAPIEADTNAEERPLHLAAAGGHADVVRRASSSHGGETPLHTASGLGHTRAVLALLGAPNTQRQGESREVDASRRNRLGQTPKDVAAAQGFGDVVEALDAAAASAKAPRGARAARSLRQQEEGLQRAMREMRFA</sequence>
<dbReference type="eggNOG" id="KOG0510">
    <property type="taxonomic scope" value="Eukaryota"/>
</dbReference>
<feature type="repeat" description="ANK" evidence="3">
    <location>
        <begin position="39"/>
        <end position="71"/>
    </location>
</feature>
<keyword evidence="2 3" id="KW-0040">ANK repeat</keyword>
<organism evidence="5 6">
    <name type="scientific">Emiliania huxleyi (strain CCMP1516)</name>
    <dbReference type="NCBI Taxonomy" id="280463"/>
    <lineage>
        <taxon>Eukaryota</taxon>
        <taxon>Haptista</taxon>
        <taxon>Haptophyta</taxon>
        <taxon>Prymnesiophyceae</taxon>
        <taxon>Isochrysidales</taxon>
        <taxon>Noelaerhabdaceae</taxon>
        <taxon>Emiliania</taxon>
    </lineage>
</organism>
<evidence type="ECO:0000256" key="3">
    <source>
        <dbReference type="PROSITE-ProRule" id="PRU00023"/>
    </source>
</evidence>
<keyword evidence="6" id="KW-1185">Reference proteome</keyword>
<reference evidence="5" key="2">
    <citation type="submission" date="2024-10" db="UniProtKB">
        <authorList>
            <consortium name="EnsemblProtists"/>
        </authorList>
    </citation>
    <scope>IDENTIFICATION</scope>
</reference>
<dbReference type="STRING" id="2903.R1D0W9"/>
<feature type="compositionally biased region" description="Basic and acidic residues" evidence="4">
    <location>
        <begin position="214"/>
        <end position="223"/>
    </location>
</feature>
<name>A0A0D3IAJ5_EMIH1</name>
<dbReference type="Pfam" id="PF12796">
    <property type="entry name" value="Ank_2"/>
    <property type="match status" value="1"/>
</dbReference>
<dbReference type="PaxDb" id="2903-EOD08280"/>
<keyword evidence="1" id="KW-0677">Repeat</keyword>
<feature type="compositionally biased region" description="Low complexity" evidence="4">
    <location>
        <begin position="253"/>
        <end position="263"/>
    </location>
</feature>
<dbReference type="PROSITE" id="PS50297">
    <property type="entry name" value="ANK_REP_REGION"/>
    <property type="match status" value="1"/>
</dbReference>
<evidence type="ECO:0000256" key="1">
    <source>
        <dbReference type="ARBA" id="ARBA00022737"/>
    </source>
</evidence>
<dbReference type="InterPro" id="IPR036770">
    <property type="entry name" value="Ankyrin_rpt-contain_sf"/>
</dbReference>
<evidence type="ECO:0000256" key="2">
    <source>
        <dbReference type="ARBA" id="ARBA00023043"/>
    </source>
</evidence>
<evidence type="ECO:0008006" key="7">
    <source>
        <dbReference type="Google" id="ProtNLM"/>
    </source>
</evidence>
<dbReference type="EnsemblProtists" id="EOD08280">
    <property type="protein sequence ID" value="EOD08280"/>
    <property type="gene ID" value="EMIHUDRAFT_249157"/>
</dbReference>
<dbReference type="KEGG" id="ehx:EMIHUDRAFT_249157"/>
<feature type="region of interest" description="Disordered" evidence="4">
    <location>
        <begin position="206"/>
        <end position="232"/>
    </location>
</feature>
<dbReference type="InterPro" id="IPR050889">
    <property type="entry name" value="Dendritic_Spine_Reg/Scaffold"/>
</dbReference>
<protein>
    <recommendedName>
        <fullName evidence="7">Ankyrin repeat protein</fullName>
    </recommendedName>
</protein>
<dbReference type="PROSITE" id="PS50088">
    <property type="entry name" value="ANK_REPEAT"/>
    <property type="match status" value="1"/>
</dbReference>
<dbReference type="Pfam" id="PF00023">
    <property type="entry name" value="Ank"/>
    <property type="match status" value="1"/>
</dbReference>
<dbReference type="RefSeq" id="XP_005760709.1">
    <property type="nucleotide sequence ID" value="XM_005760652.1"/>
</dbReference>
<dbReference type="GeneID" id="17254432"/>
<accession>A0A0D3IAJ5</accession>
<dbReference type="PANTHER" id="PTHR24166">
    <property type="entry name" value="ROLLING PEBBLES, ISOFORM B"/>
    <property type="match status" value="1"/>
</dbReference>
<dbReference type="SUPFAM" id="SSF48403">
    <property type="entry name" value="Ankyrin repeat"/>
    <property type="match status" value="1"/>
</dbReference>
<reference evidence="6" key="1">
    <citation type="journal article" date="2013" name="Nature">
        <title>Pan genome of the phytoplankton Emiliania underpins its global distribution.</title>
        <authorList>
            <person name="Read B.A."/>
            <person name="Kegel J."/>
            <person name="Klute M.J."/>
            <person name="Kuo A."/>
            <person name="Lefebvre S.C."/>
            <person name="Maumus F."/>
            <person name="Mayer C."/>
            <person name="Miller J."/>
            <person name="Monier A."/>
            <person name="Salamov A."/>
            <person name="Young J."/>
            <person name="Aguilar M."/>
            <person name="Claverie J.M."/>
            <person name="Frickenhaus S."/>
            <person name="Gonzalez K."/>
            <person name="Herman E.K."/>
            <person name="Lin Y.C."/>
            <person name="Napier J."/>
            <person name="Ogata H."/>
            <person name="Sarno A.F."/>
            <person name="Shmutz J."/>
            <person name="Schroeder D."/>
            <person name="de Vargas C."/>
            <person name="Verret F."/>
            <person name="von Dassow P."/>
            <person name="Valentin K."/>
            <person name="Van de Peer Y."/>
            <person name="Wheeler G."/>
            <person name="Dacks J.B."/>
            <person name="Delwiche C.F."/>
            <person name="Dyhrman S.T."/>
            <person name="Glockner G."/>
            <person name="John U."/>
            <person name="Richards T."/>
            <person name="Worden A.Z."/>
            <person name="Zhang X."/>
            <person name="Grigoriev I.V."/>
            <person name="Allen A.E."/>
            <person name="Bidle K."/>
            <person name="Borodovsky M."/>
            <person name="Bowler C."/>
            <person name="Brownlee C."/>
            <person name="Cock J.M."/>
            <person name="Elias M."/>
            <person name="Gladyshev V.N."/>
            <person name="Groth M."/>
            <person name="Guda C."/>
            <person name="Hadaegh A."/>
            <person name="Iglesias-Rodriguez M.D."/>
            <person name="Jenkins J."/>
            <person name="Jones B.M."/>
            <person name="Lawson T."/>
            <person name="Leese F."/>
            <person name="Lindquist E."/>
            <person name="Lobanov A."/>
            <person name="Lomsadze A."/>
            <person name="Malik S.B."/>
            <person name="Marsh M.E."/>
            <person name="Mackinder L."/>
            <person name="Mock T."/>
            <person name="Mueller-Roeber B."/>
            <person name="Pagarete A."/>
            <person name="Parker M."/>
            <person name="Probert I."/>
            <person name="Quesneville H."/>
            <person name="Raines C."/>
            <person name="Rensing S.A."/>
            <person name="Riano-Pachon D.M."/>
            <person name="Richier S."/>
            <person name="Rokitta S."/>
            <person name="Shiraiwa Y."/>
            <person name="Soanes D.M."/>
            <person name="van der Giezen M."/>
            <person name="Wahlund T.M."/>
            <person name="Williams B."/>
            <person name="Wilson W."/>
            <person name="Wolfe G."/>
            <person name="Wurch L.L."/>
        </authorList>
    </citation>
    <scope>NUCLEOTIDE SEQUENCE</scope>
</reference>
<evidence type="ECO:0000256" key="4">
    <source>
        <dbReference type="SAM" id="MobiDB-lite"/>
    </source>
</evidence>
<dbReference type="PANTHER" id="PTHR24166:SF48">
    <property type="entry name" value="PROTEIN VAPYRIN"/>
    <property type="match status" value="1"/>
</dbReference>
<dbReference type="SMART" id="SM00248">
    <property type="entry name" value="ANK"/>
    <property type="match status" value="5"/>
</dbReference>
<dbReference type="Proteomes" id="UP000013827">
    <property type="component" value="Unassembled WGS sequence"/>
</dbReference>
<feature type="compositionally biased region" description="Basic and acidic residues" evidence="4">
    <location>
        <begin position="267"/>
        <end position="283"/>
    </location>
</feature>
<feature type="region of interest" description="Disordered" evidence="4">
    <location>
        <begin position="253"/>
        <end position="283"/>
    </location>
</feature>
<evidence type="ECO:0000313" key="6">
    <source>
        <dbReference type="Proteomes" id="UP000013827"/>
    </source>
</evidence>
<proteinExistence type="predicted"/>
<dbReference type="Gene3D" id="1.25.40.20">
    <property type="entry name" value="Ankyrin repeat-containing domain"/>
    <property type="match status" value="3"/>
</dbReference>